<dbReference type="GO" id="GO:0015846">
    <property type="term" value="P:polyamine transport"/>
    <property type="evidence" value="ECO:0007669"/>
    <property type="project" value="InterPro"/>
</dbReference>
<dbReference type="EMBL" id="JAMD01000007">
    <property type="protein sequence ID" value="KEJ95249.1"/>
    <property type="molecule type" value="Genomic_DNA"/>
</dbReference>
<accession>A0A073IZU5</accession>
<dbReference type="OrthoDB" id="9769319at2"/>
<dbReference type="RefSeq" id="WP_037927330.1">
    <property type="nucleotide sequence ID" value="NZ_CP054606.1"/>
</dbReference>
<reference evidence="8 9" key="1">
    <citation type="submission" date="2014-01" db="EMBL/GenBank/DDBJ databases">
        <title>Sulfitobacter sp. H3 (MCCC 1A00686) Genome Sequencing.</title>
        <authorList>
            <person name="Lai Q."/>
            <person name="Hong Z."/>
        </authorList>
    </citation>
    <scope>NUCLEOTIDE SEQUENCE [LARGE SCALE GENOMIC DNA]</scope>
    <source>
        <strain evidence="8 9">H3</strain>
    </source>
</reference>
<keyword evidence="3 7" id="KW-0732">Signal</keyword>
<evidence type="ECO:0000256" key="7">
    <source>
        <dbReference type="SAM" id="SignalP"/>
    </source>
</evidence>
<dbReference type="Gene3D" id="3.40.190.10">
    <property type="entry name" value="Periplasmic binding protein-like II"/>
    <property type="match status" value="2"/>
</dbReference>
<dbReference type="InterPro" id="IPR006059">
    <property type="entry name" value="SBP"/>
</dbReference>
<comment type="function">
    <text evidence="5">Required for the activity of the bacterial periplasmic transport system of putrescine.</text>
</comment>
<evidence type="ECO:0000256" key="2">
    <source>
        <dbReference type="ARBA" id="ARBA00022448"/>
    </source>
</evidence>
<evidence type="ECO:0000256" key="3">
    <source>
        <dbReference type="ARBA" id="ARBA00022729"/>
    </source>
</evidence>
<dbReference type="InterPro" id="IPR001188">
    <property type="entry name" value="Sperm_putr-bd"/>
</dbReference>
<dbReference type="Pfam" id="PF13416">
    <property type="entry name" value="SBP_bac_8"/>
    <property type="match status" value="1"/>
</dbReference>
<comment type="similarity">
    <text evidence="5">Belongs to the bacterial solute-binding protein PotD/PotF family.</text>
</comment>
<feature type="binding site" evidence="6">
    <location>
        <position position="324"/>
    </location>
    <ligand>
        <name>spermidine</name>
        <dbReference type="ChEBI" id="CHEBI:57834"/>
    </ligand>
</feature>
<evidence type="ECO:0000313" key="9">
    <source>
        <dbReference type="Proteomes" id="UP000027746"/>
    </source>
</evidence>
<evidence type="ECO:0000256" key="5">
    <source>
        <dbReference type="PIRNR" id="PIRNR019574"/>
    </source>
</evidence>
<dbReference type="AlphaFoldDB" id="A0A073IZU5"/>
<comment type="caution">
    <text evidence="8">The sequence shown here is derived from an EMBL/GenBank/DDBJ whole genome shotgun (WGS) entry which is preliminary data.</text>
</comment>
<keyword evidence="9" id="KW-1185">Reference proteome</keyword>
<dbReference type="GeneID" id="68872666"/>
<evidence type="ECO:0000256" key="6">
    <source>
        <dbReference type="PIRSR" id="PIRSR019574-1"/>
    </source>
</evidence>
<dbReference type="Proteomes" id="UP000027746">
    <property type="component" value="Unassembled WGS sequence"/>
</dbReference>
<dbReference type="SUPFAM" id="SSF53850">
    <property type="entry name" value="Periplasmic binding protein-like II"/>
    <property type="match status" value="1"/>
</dbReference>
<dbReference type="GO" id="GO:0019808">
    <property type="term" value="F:polyamine binding"/>
    <property type="evidence" value="ECO:0007669"/>
    <property type="project" value="InterPro"/>
</dbReference>
<sequence length="344" mass="37980">MKRTHTGTALAAGLTLLAQSATAEGNLNVYNFGLYTPPDLLEKFSKEYDVEVTLTDFVANEEAIARIQAGGHGMDVIIVSGYFIPAYVDQGLLMESNPAGMENFHNIADQWKSIPTDPERKYTVPWVWGTTGVMVNRKVYDGDINTAAIFLDPPEELKGGINIVPSMNDMIDMTLSYIGAEPCTTDRESLSKARDLLLSAKENWASVDYPSFEKFINEDLSASVFWSGAAARVRGLNDGFAYGWPKDGYMKWMDNLAILADAANVENAKLFQNFVMEPENAAMISNYTMYNNAITGSEAFMDPALISAPELEVPEDLQGAAIEQTLCAPEAQDLYTRIWTELTR</sequence>
<evidence type="ECO:0000313" key="8">
    <source>
        <dbReference type="EMBL" id="KEJ95249.1"/>
    </source>
</evidence>
<comment type="subcellular location">
    <subcellularLocation>
        <location evidence="1 5">Periplasm</location>
    </subcellularLocation>
</comment>
<feature type="chain" id="PRO_5001691994" description="Putrescine-binding periplasmic protein" evidence="7">
    <location>
        <begin position="24"/>
        <end position="344"/>
    </location>
</feature>
<dbReference type="PRINTS" id="PR00909">
    <property type="entry name" value="SPERMDNBNDNG"/>
</dbReference>
<organism evidence="8 9">
    <name type="scientific">Pseudosulfitobacter pseudonitzschiae</name>
    <dbReference type="NCBI Taxonomy" id="1402135"/>
    <lineage>
        <taxon>Bacteria</taxon>
        <taxon>Pseudomonadati</taxon>
        <taxon>Pseudomonadota</taxon>
        <taxon>Alphaproteobacteria</taxon>
        <taxon>Rhodobacterales</taxon>
        <taxon>Roseobacteraceae</taxon>
        <taxon>Pseudosulfitobacter</taxon>
    </lineage>
</organism>
<proteinExistence type="inferred from homology"/>
<feature type="binding site" evidence="6">
    <location>
        <position position="82"/>
    </location>
    <ligand>
        <name>spermidine</name>
        <dbReference type="ChEBI" id="CHEBI:57834"/>
    </ligand>
</feature>
<evidence type="ECO:0000256" key="1">
    <source>
        <dbReference type="ARBA" id="ARBA00004418"/>
    </source>
</evidence>
<dbReference type="PANTHER" id="PTHR30222">
    <property type="entry name" value="SPERMIDINE/PUTRESCINE-BINDING PERIPLASMIC PROTEIN"/>
    <property type="match status" value="1"/>
</dbReference>
<dbReference type="PANTHER" id="PTHR30222:SF12">
    <property type="entry name" value="NORSPERMIDINE SENSOR"/>
    <property type="match status" value="1"/>
</dbReference>
<protein>
    <recommendedName>
        <fullName evidence="5">Putrescine-binding periplasmic protein</fullName>
    </recommendedName>
</protein>
<dbReference type="GO" id="GO:0042597">
    <property type="term" value="C:periplasmic space"/>
    <property type="evidence" value="ECO:0007669"/>
    <property type="project" value="UniProtKB-SubCell"/>
</dbReference>
<gene>
    <name evidence="8" type="ORF">SUH3_22250</name>
</gene>
<dbReference type="PIRSF" id="PIRSF019574">
    <property type="entry name" value="Periplasmic_polyamine_BP"/>
    <property type="match status" value="1"/>
</dbReference>
<feature type="signal peptide" evidence="7">
    <location>
        <begin position="1"/>
        <end position="23"/>
    </location>
</feature>
<keyword evidence="4 5" id="KW-0574">Periplasm</keyword>
<keyword evidence="2 5" id="KW-0813">Transport</keyword>
<evidence type="ECO:0000256" key="4">
    <source>
        <dbReference type="ARBA" id="ARBA00022764"/>
    </source>
</evidence>
<name>A0A073IZU5_9RHOB</name>